<dbReference type="SUPFAM" id="SSF52799">
    <property type="entry name" value="(Phosphotyrosine protein) phosphatases II"/>
    <property type="match status" value="1"/>
</dbReference>
<dbReference type="OrthoDB" id="271910at2759"/>
<dbReference type="PROSITE" id="PS50054">
    <property type="entry name" value="TYR_PHOSPHATASE_DUAL"/>
    <property type="match status" value="1"/>
</dbReference>
<sequence length="1287" mass="147964">MVRYLMFMSYIGTRYRGAAKQIGCERLIDIDSIQGALETAFHTLRPRSKIKPEVQLSSRTDAGVHALCSAGQVELEKPEEIFYDSEITKAKLNTYFARCGHEIRLMNLYPISDDFHCRKNALSRTYIYRLIVAKDPNEHRIPIAENGRSWHIKGDNINIDAVKSATKLFLGGKKNFETFAGRNRTNRTINYVKELNKLTIEPALPLMPDDPYADKFNYWQITVNSRSFLYNQVRRIVGALVGIAYGSITERDIQIMLQVPNHQNWNCHAVLAPPQGLYLKQVEYSQDDLDKYIIQGEQLEITRKRILEENQKLALASEKYEINNEGFCKKINDKCLPFVVDNKPDLEVVKIIDGVYLSSQDPIYCYDILKEHKIQHILSLGIEPDIKFSGISYYFIEILDLPEFNLTSYFDKCFNIIDNCKDDNILVHCNAGVSRSPTIIIAYLIKYVNMNFNEAFDTVKKARPCIAHEVAIVSKEQKINKNLIKITKKKEKKKNMKTLIINVLSILFGILNVNASTIDPPPLHPEVILANYTETYTKTINNTVEYVFLYQQTNYTDGARINVESNATRDEPLMVVVRQKKGILFWQVPLLVERTNSDPQLYNKTSRTLCSASLYRSMFHHENNSTASEDEYITLSISSGSKSSVSFEVTVFKQQDFYISPGERRNVTISPSEPQYFGYNFTDQGSSGSVLIKIESDTDTCMTLSIQNSTCPVFDLEMTIPYSTGYWQTVSQLGGITIPREAFPDGFFIVLAVKGDDTRCTGSMGSLYRKKYVTLSIKKNITTADGYKAALIVITIVLAFCSFYVIGVISNNARIRRKILRDDVVISDEPEMPEQLQTPTIIEEPGPSQRNSIEDDSSLDEDDIDMLDDIKYDKEIYRTKRVLAVSDLARKDPKILHHKSRLYLYYLITIAVFYALPVVQLVYTYQRVLQETGNQDSCYYNFLCSHPFFGFSDFNHVFSNFAYVLLGLLFILLTYVREQNDLHFTEMKKSFGIPQHYGLFYAMGVALMMEGLLSASYHVCPNHSNFQFDTSFMYIISVLCMVKIYQTRHPDINARASVTFGILALIILLGMVGVLDGSNTFWIIFTIFHVIVCLFLTAQIYYMGRWRFDRGTYRRIMVTYTHDARASIGSILRPMYIGRFLLLLIAIFCNIALAVVGNVYHARHQEKDFATFLLAILMFNLLLYMFFYIVMKICHREKILLQPLCYIILSFIIWGFALHFFINKSVSWALTPAQSRFYNTPCKVLNFFDNHDIWHFLSALAMFFSFMVLLTLDDDLEDTHRSQIPVF</sequence>
<feature type="domain" description="Tyrosine-protein phosphatase" evidence="15">
    <location>
        <begin position="347"/>
        <end position="485"/>
    </location>
</feature>
<dbReference type="GO" id="GO:0003725">
    <property type="term" value="F:double-stranded RNA binding"/>
    <property type="evidence" value="ECO:0007669"/>
    <property type="project" value="TreeGrafter"/>
</dbReference>
<dbReference type="InterPro" id="IPR001406">
    <property type="entry name" value="PsdUridine_synth_TruA"/>
</dbReference>
<keyword evidence="10 14" id="KW-0472">Membrane</keyword>
<evidence type="ECO:0000256" key="13">
    <source>
        <dbReference type="SAM" id="MobiDB-lite"/>
    </source>
</evidence>
<dbReference type="HAMAP" id="MF_00171">
    <property type="entry name" value="TruA"/>
    <property type="match status" value="1"/>
</dbReference>
<evidence type="ECO:0000313" key="18">
    <source>
        <dbReference type="Proteomes" id="UP000639338"/>
    </source>
</evidence>
<feature type="transmembrane region" description="Helical" evidence="14">
    <location>
        <begin position="1203"/>
        <end position="1222"/>
    </location>
</feature>
<evidence type="ECO:0000256" key="4">
    <source>
        <dbReference type="ARBA" id="ARBA00022692"/>
    </source>
</evidence>
<evidence type="ECO:0000256" key="5">
    <source>
        <dbReference type="ARBA" id="ARBA00022694"/>
    </source>
</evidence>
<organism evidence="17 18">
    <name type="scientific">Aphidius gifuensis</name>
    <name type="common">Parasitoid wasp</name>
    <dbReference type="NCBI Taxonomy" id="684658"/>
    <lineage>
        <taxon>Eukaryota</taxon>
        <taxon>Metazoa</taxon>
        <taxon>Ecdysozoa</taxon>
        <taxon>Arthropoda</taxon>
        <taxon>Hexapoda</taxon>
        <taxon>Insecta</taxon>
        <taxon>Pterygota</taxon>
        <taxon>Neoptera</taxon>
        <taxon>Endopterygota</taxon>
        <taxon>Hymenoptera</taxon>
        <taxon>Apocrita</taxon>
        <taxon>Ichneumonoidea</taxon>
        <taxon>Braconidae</taxon>
        <taxon>Aphidiinae</taxon>
        <taxon>Aphidius</taxon>
    </lineage>
</organism>
<evidence type="ECO:0000256" key="10">
    <source>
        <dbReference type="ARBA" id="ARBA00023136"/>
    </source>
</evidence>
<dbReference type="InterPro" id="IPR000340">
    <property type="entry name" value="Dual-sp_phosphatase_cat-dom"/>
</dbReference>
<proteinExistence type="inferred from homology"/>
<dbReference type="InterPro" id="IPR020097">
    <property type="entry name" value="PsdUridine_synth_TruA_a/b_dom"/>
</dbReference>
<evidence type="ECO:0000256" key="12">
    <source>
        <dbReference type="ARBA" id="ARBA00023235"/>
    </source>
</evidence>
<feature type="transmembrane region" description="Helical" evidence="14">
    <location>
        <begin position="789"/>
        <end position="809"/>
    </location>
</feature>
<dbReference type="EMBL" id="JACMRX010000006">
    <property type="protein sequence ID" value="KAF7987847.1"/>
    <property type="molecule type" value="Genomic_DNA"/>
</dbReference>
<dbReference type="GO" id="GO:0001522">
    <property type="term" value="P:pseudouridine synthesis"/>
    <property type="evidence" value="ECO:0007669"/>
    <property type="project" value="InterPro"/>
</dbReference>
<dbReference type="GO" id="GO:0005764">
    <property type="term" value="C:lysosome"/>
    <property type="evidence" value="ECO:0007669"/>
    <property type="project" value="TreeGrafter"/>
</dbReference>
<gene>
    <name evidence="17" type="ORF">HCN44_003710</name>
</gene>
<dbReference type="PROSITE" id="PS50056">
    <property type="entry name" value="TYR_PHOSPHATASE_2"/>
    <property type="match status" value="1"/>
</dbReference>
<evidence type="ECO:0000256" key="11">
    <source>
        <dbReference type="ARBA" id="ARBA00023180"/>
    </source>
</evidence>
<dbReference type="InterPro" id="IPR020095">
    <property type="entry name" value="PsdUridine_synth_TruA_C"/>
</dbReference>
<evidence type="ECO:0000256" key="7">
    <source>
        <dbReference type="ARBA" id="ARBA00022801"/>
    </source>
</evidence>
<dbReference type="InterPro" id="IPR020422">
    <property type="entry name" value="TYR_PHOSPHATASE_DUAL_dom"/>
</dbReference>
<evidence type="ECO:0000256" key="3">
    <source>
        <dbReference type="ARBA" id="ARBA00009375"/>
    </source>
</evidence>
<feature type="domain" description="Tyrosine specific protein phosphatases" evidence="16">
    <location>
        <begin position="411"/>
        <end position="464"/>
    </location>
</feature>
<dbReference type="Pfam" id="PF01416">
    <property type="entry name" value="PseudoU_synth_1"/>
    <property type="match status" value="1"/>
</dbReference>
<keyword evidence="8" id="KW-0904">Protein phosphatase</keyword>
<dbReference type="GO" id="GO:0005886">
    <property type="term" value="C:plasma membrane"/>
    <property type="evidence" value="ECO:0007669"/>
    <property type="project" value="TreeGrafter"/>
</dbReference>
<dbReference type="Proteomes" id="UP000639338">
    <property type="component" value="Unassembled WGS sequence"/>
</dbReference>
<dbReference type="Gene3D" id="3.90.190.10">
    <property type="entry name" value="Protein tyrosine phosphatase superfamily"/>
    <property type="match status" value="1"/>
</dbReference>
<dbReference type="Pfam" id="PF13965">
    <property type="entry name" value="SID-1_RNA_chan"/>
    <property type="match status" value="1"/>
</dbReference>
<feature type="transmembrane region" description="Helical" evidence="14">
    <location>
        <begin position="1140"/>
        <end position="1160"/>
    </location>
</feature>
<dbReference type="GO" id="GO:0051033">
    <property type="term" value="F:RNA transmembrane transporter activity"/>
    <property type="evidence" value="ECO:0007669"/>
    <property type="project" value="TreeGrafter"/>
</dbReference>
<feature type="transmembrane region" description="Helical" evidence="14">
    <location>
        <begin position="1172"/>
        <end position="1191"/>
    </location>
</feature>
<dbReference type="InterPro" id="IPR025958">
    <property type="entry name" value="SID1_TM_fam"/>
</dbReference>
<dbReference type="SMART" id="SM00195">
    <property type="entry name" value="DSPc"/>
    <property type="match status" value="1"/>
</dbReference>
<dbReference type="SUPFAM" id="SSF55120">
    <property type="entry name" value="Pseudouridine synthase"/>
    <property type="match status" value="1"/>
</dbReference>
<dbReference type="InterPro" id="IPR016130">
    <property type="entry name" value="Tyr_Pase_AS"/>
</dbReference>
<feature type="transmembrane region" description="Helical" evidence="14">
    <location>
        <begin position="957"/>
        <end position="976"/>
    </location>
</feature>
<keyword evidence="11" id="KW-0325">Glycoprotein</keyword>
<dbReference type="PANTHER" id="PTHR12185">
    <property type="entry name" value="SID1 TRANSMEMBRANE FAMILY MEMEBER"/>
    <property type="match status" value="1"/>
</dbReference>
<feature type="transmembrane region" description="Helical" evidence="14">
    <location>
        <begin position="1025"/>
        <end position="1045"/>
    </location>
</feature>
<evidence type="ECO:0000256" key="8">
    <source>
        <dbReference type="ARBA" id="ARBA00022912"/>
    </source>
</evidence>
<reference evidence="17 18" key="1">
    <citation type="submission" date="2020-08" db="EMBL/GenBank/DDBJ databases">
        <title>Aphidius gifuensis genome sequencing and assembly.</title>
        <authorList>
            <person name="Du Z."/>
        </authorList>
    </citation>
    <scope>NUCLEOTIDE SEQUENCE [LARGE SCALE GENOMIC DNA]</scope>
    <source>
        <strain evidence="17">YNYX2018</strain>
        <tissue evidence="17">Adults</tissue>
    </source>
</reference>
<comment type="subcellular location">
    <subcellularLocation>
        <location evidence="1">Membrane</location>
        <topology evidence="1">Multi-pass membrane protein</topology>
    </subcellularLocation>
</comment>
<dbReference type="PROSITE" id="PS00383">
    <property type="entry name" value="TYR_PHOSPHATASE_1"/>
    <property type="match status" value="1"/>
</dbReference>
<keyword evidence="12" id="KW-0413">Isomerase</keyword>
<evidence type="ECO:0000256" key="2">
    <source>
        <dbReference type="ARBA" id="ARBA00006618"/>
    </source>
</evidence>
<dbReference type="InterPro" id="IPR029021">
    <property type="entry name" value="Prot-tyrosine_phosphatase-like"/>
</dbReference>
<keyword evidence="5" id="KW-0819">tRNA processing</keyword>
<evidence type="ECO:0000259" key="15">
    <source>
        <dbReference type="PROSITE" id="PS50054"/>
    </source>
</evidence>
<keyword evidence="7" id="KW-0378">Hydrolase</keyword>
<feature type="transmembrane region" description="Helical" evidence="14">
    <location>
        <begin position="1081"/>
        <end position="1104"/>
    </location>
</feature>
<evidence type="ECO:0000313" key="17">
    <source>
        <dbReference type="EMBL" id="KAF7987847.1"/>
    </source>
</evidence>
<keyword evidence="6" id="KW-0732">Signal</keyword>
<feature type="region of interest" description="Disordered" evidence="13">
    <location>
        <begin position="837"/>
        <end position="860"/>
    </location>
</feature>
<comment type="caution">
    <text evidence="17">The sequence shown here is derived from an EMBL/GenBank/DDBJ whole genome shotgun (WGS) entry which is preliminary data.</text>
</comment>
<dbReference type="InterPro" id="IPR020103">
    <property type="entry name" value="PsdUridine_synth_cat_dom_sf"/>
</dbReference>
<dbReference type="InterPro" id="IPR020094">
    <property type="entry name" value="TruA/RsuA/RluB/E/F_N"/>
</dbReference>
<keyword evidence="4 14" id="KW-0812">Transmembrane</keyword>
<comment type="similarity">
    <text evidence="3">Belongs to the tRNA pseudouridine synthase TruA family.</text>
</comment>
<feature type="transmembrane region" description="Helical" evidence="14">
    <location>
        <begin position="1253"/>
        <end position="1272"/>
    </location>
</feature>
<dbReference type="GO" id="GO:0004721">
    <property type="term" value="F:phosphoprotein phosphatase activity"/>
    <property type="evidence" value="ECO:0007669"/>
    <property type="project" value="UniProtKB-KW"/>
</dbReference>
<evidence type="ECO:0000256" key="6">
    <source>
        <dbReference type="ARBA" id="ARBA00022729"/>
    </source>
</evidence>
<dbReference type="GO" id="GO:0009982">
    <property type="term" value="F:pseudouridine synthase activity"/>
    <property type="evidence" value="ECO:0007669"/>
    <property type="project" value="InterPro"/>
</dbReference>
<feature type="transmembrane region" description="Helical" evidence="14">
    <location>
        <begin position="903"/>
        <end position="923"/>
    </location>
</feature>
<keyword evidence="9 14" id="KW-1133">Transmembrane helix</keyword>
<evidence type="ECO:0000259" key="16">
    <source>
        <dbReference type="PROSITE" id="PS50056"/>
    </source>
</evidence>
<accession>A0A834XLL4</accession>
<dbReference type="Pfam" id="PF00782">
    <property type="entry name" value="DSPc"/>
    <property type="match status" value="1"/>
</dbReference>
<feature type="transmembrane region" description="Helical" evidence="14">
    <location>
        <begin position="997"/>
        <end position="1019"/>
    </location>
</feature>
<evidence type="ECO:0000256" key="14">
    <source>
        <dbReference type="SAM" id="Phobius"/>
    </source>
</evidence>
<feature type="transmembrane region" description="Helical" evidence="14">
    <location>
        <begin position="1057"/>
        <end position="1075"/>
    </location>
</feature>
<comment type="similarity">
    <text evidence="2">Belongs to the SID1 family.</text>
</comment>
<evidence type="ECO:0000256" key="9">
    <source>
        <dbReference type="ARBA" id="ARBA00022989"/>
    </source>
</evidence>
<keyword evidence="18" id="KW-1185">Reference proteome</keyword>
<dbReference type="GO" id="GO:0008033">
    <property type="term" value="P:tRNA processing"/>
    <property type="evidence" value="ECO:0007669"/>
    <property type="project" value="UniProtKB-KW"/>
</dbReference>
<dbReference type="Gene3D" id="3.30.70.660">
    <property type="entry name" value="Pseudouridine synthase I, catalytic domain, C-terminal subdomain"/>
    <property type="match status" value="1"/>
</dbReference>
<dbReference type="InterPro" id="IPR000387">
    <property type="entry name" value="Tyr_Pase_dom"/>
</dbReference>
<evidence type="ECO:0000256" key="1">
    <source>
        <dbReference type="ARBA" id="ARBA00004141"/>
    </source>
</evidence>
<name>A0A834XLL4_APHGI</name>
<protein>
    <submittedName>
        <fullName evidence="17">Uncharacterized protein</fullName>
    </submittedName>
</protein>
<dbReference type="Gene3D" id="3.30.70.580">
    <property type="entry name" value="Pseudouridine synthase I, catalytic domain, N-terminal subdomain"/>
    <property type="match status" value="1"/>
</dbReference>
<dbReference type="PANTHER" id="PTHR12185:SF14">
    <property type="entry name" value="CHOLESTEROL UPTAKE PROTEIN 1"/>
    <property type="match status" value="1"/>
</dbReference>
<dbReference type="CDD" id="cd14498">
    <property type="entry name" value="DSP"/>
    <property type="match status" value="1"/>
</dbReference>